<accession>A0A9D2QZD5</accession>
<dbReference type="EMBL" id="DWUW01000324">
    <property type="protein sequence ID" value="HJD32520.1"/>
    <property type="molecule type" value="Genomic_DNA"/>
</dbReference>
<dbReference type="AlphaFoldDB" id="A0A9D2QZD5"/>
<comment type="caution">
    <text evidence="8">The sequence shown here is derived from an EMBL/GenBank/DDBJ whole genome shotgun (WGS) entry which is preliminary data.</text>
</comment>
<keyword evidence="4" id="KW-0520">NAD</keyword>
<dbReference type="GO" id="GO:0004325">
    <property type="term" value="F:ferrochelatase activity"/>
    <property type="evidence" value="ECO:0007669"/>
    <property type="project" value="InterPro"/>
</dbReference>
<dbReference type="GO" id="GO:0043115">
    <property type="term" value="F:precorrin-2 dehydrogenase activity"/>
    <property type="evidence" value="ECO:0007669"/>
    <property type="project" value="UniProtKB-EC"/>
</dbReference>
<dbReference type="SUPFAM" id="SSF75615">
    <property type="entry name" value="Siroheme synthase middle domains-like"/>
    <property type="match status" value="1"/>
</dbReference>
<evidence type="ECO:0000256" key="4">
    <source>
        <dbReference type="ARBA" id="ARBA00023027"/>
    </source>
</evidence>
<dbReference type="InterPro" id="IPR036291">
    <property type="entry name" value="NAD(P)-bd_dom_sf"/>
</dbReference>
<evidence type="ECO:0000256" key="1">
    <source>
        <dbReference type="ARBA" id="ARBA00005010"/>
    </source>
</evidence>
<proteinExistence type="predicted"/>
<keyword evidence="3" id="KW-0560">Oxidoreductase</keyword>
<name>A0A9D2QZD5_9FIRM</name>
<dbReference type="Pfam" id="PF13241">
    <property type="entry name" value="NAD_binding_7"/>
    <property type="match status" value="1"/>
</dbReference>
<sequence>MAYFPFYMDLSGKKGVILGGGRVASGKLKTLLAFGTEMVCISPVICEEIERMAAGETKNAGAVRLVRREAVEADLEGAFFVIAATDRREINDWASALCRKKGIPVNAADDRKNCTFYFPALAHDGPVTVGISTGGCSPAAAAWLRGQVQRMLPEGLGDMVERLGRLREAVLERVPDQKQRAAILTELFLFCEKKQFQAEEGDLEEYLSQLLGKADRGQE</sequence>
<comment type="pathway">
    <text evidence="1">Porphyrin-containing compound metabolism; siroheme biosynthesis; sirohydrochlorin from precorrin-2: step 1/1.</text>
</comment>
<dbReference type="EC" id="1.3.1.76" evidence="2"/>
<organism evidence="8 9">
    <name type="scientific">Candidatus Eisenbergiella stercorigallinarum</name>
    <dbReference type="NCBI Taxonomy" id="2838557"/>
    <lineage>
        <taxon>Bacteria</taxon>
        <taxon>Bacillati</taxon>
        <taxon>Bacillota</taxon>
        <taxon>Clostridia</taxon>
        <taxon>Lachnospirales</taxon>
        <taxon>Lachnospiraceae</taxon>
        <taxon>Eisenbergiella</taxon>
    </lineage>
</organism>
<comment type="catalytic activity">
    <reaction evidence="6">
        <text>precorrin-2 + NAD(+) = sirohydrochlorin + NADH + 2 H(+)</text>
        <dbReference type="Rhea" id="RHEA:15613"/>
        <dbReference type="ChEBI" id="CHEBI:15378"/>
        <dbReference type="ChEBI" id="CHEBI:57540"/>
        <dbReference type="ChEBI" id="CHEBI:57945"/>
        <dbReference type="ChEBI" id="CHEBI:58351"/>
        <dbReference type="ChEBI" id="CHEBI:58827"/>
        <dbReference type="EC" id="1.3.1.76"/>
    </reaction>
</comment>
<protein>
    <recommendedName>
        <fullName evidence="2">precorrin-2 dehydrogenase</fullName>
        <ecNumber evidence="2">1.3.1.76</ecNumber>
    </recommendedName>
</protein>
<evidence type="ECO:0000256" key="6">
    <source>
        <dbReference type="ARBA" id="ARBA00047561"/>
    </source>
</evidence>
<dbReference type="Proteomes" id="UP000823851">
    <property type="component" value="Unassembled WGS sequence"/>
</dbReference>
<dbReference type="SUPFAM" id="SSF51735">
    <property type="entry name" value="NAD(P)-binding Rossmann-fold domains"/>
    <property type="match status" value="1"/>
</dbReference>
<dbReference type="InterPro" id="IPR042518">
    <property type="entry name" value="SirC_C"/>
</dbReference>
<dbReference type="NCBIfam" id="TIGR01470">
    <property type="entry name" value="cysG_Nterm"/>
    <property type="match status" value="1"/>
</dbReference>
<reference evidence="8" key="2">
    <citation type="submission" date="2021-04" db="EMBL/GenBank/DDBJ databases">
        <authorList>
            <person name="Gilroy R."/>
        </authorList>
    </citation>
    <scope>NUCLEOTIDE SEQUENCE</scope>
    <source>
        <strain evidence="8">ChiHjej8B7-25341</strain>
    </source>
</reference>
<evidence type="ECO:0000313" key="9">
    <source>
        <dbReference type="Proteomes" id="UP000823851"/>
    </source>
</evidence>
<evidence type="ECO:0000256" key="5">
    <source>
        <dbReference type="ARBA" id="ARBA00023244"/>
    </source>
</evidence>
<dbReference type="Gene3D" id="1.10.8.610">
    <property type="entry name" value="SirC, precorrin-2 dehydrogenase, C-terminal helical domain-like"/>
    <property type="match status" value="1"/>
</dbReference>
<feature type="domain" description="Siroheme synthase central" evidence="7">
    <location>
        <begin position="124"/>
        <end position="150"/>
    </location>
</feature>
<dbReference type="PANTHER" id="PTHR35330:SF1">
    <property type="entry name" value="SIROHEME BIOSYNTHESIS PROTEIN MET8"/>
    <property type="match status" value="1"/>
</dbReference>
<dbReference type="InterPro" id="IPR028281">
    <property type="entry name" value="Sirohaem_synthase_central"/>
</dbReference>
<dbReference type="InterPro" id="IPR028161">
    <property type="entry name" value="Met8-like"/>
</dbReference>
<dbReference type="PANTHER" id="PTHR35330">
    <property type="entry name" value="SIROHEME BIOSYNTHESIS PROTEIN MET8"/>
    <property type="match status" value="1"/>
</dbReference>
<reference evidence="8" key="1">
    <citation type="journal article" date="2021" name="PeerJ">
        <title>Extensive microbial diversity within the chicken gut microbiome revealed by metagenomics and culture.</title>
        <authorList>
            <person name="Gilroy R."/>
            <person name="Ravi A."/>
            <person name="Getino M."/>
            <person name="Pursley I."/>
            <person name="Horton D.L."/>
            <person name="Alikhan N.F."/>
            <person name="Baker D."/>
            <person name="Gharbi K."/>
            <person name="Hall N."/>
            <person name="Watson M."/>
            <person name="Adriaenssens E.M."/>
            <person name="Foster-Nyarko E."/>
            <person name="Jarju S."/>
            <person name="Secka A."/>
            <person name="Antonio M."/>
            <person name="Oren A."/>
            <person name="Chaudhuri R.R."/>
            <person name="La Ragione R."/>
            <person name="Hildebrand F."/>
            <person name="Pallen M.J."/>
        </authorList>
    </citation>
    <scope>NUCLEOTIDE SEQUENCE</scope>
    <source>
        <strain evidence="8">ChiHjej8B7-25341</strain>
    </source>
</reference>
<evidence type="ECO:0000256" key="3">
    <source>
        <dbReference type="ARBA" id="ARBA00023002"/>
    </source>
</evidence>
<dbReference type="InterPro" id="IPR006367">
    <property type="entry name" value="Sirohaem_synthase_N"/>
</dbReference>
<evidence type="ECO:0000259" key="7">
    <source>
        <dbReference type="Pfam" id="PF14824"/>
    </source>
</evidence>
<keyword evidence="5" id="KW-0627">Porphyrin biosynthesis</keyword>
<evidence type="ECO:0000313" key="8">
    <source>
        <dbReference type="EMBL" id="HJD32520.1"/>
    </source>
</evidence>
<gene>
    <name evidence="8" type="ORF">H9912_11370</name>
</gene>
<dbReference type="Pfam" id="PF14824">
    <property type="entry name" value="Sirohm_synth_M"/>
    <property type="match status" value="1"/>
</dbReference>
<dbReference type="Gene3D" id="3.40.50.720">
    <property type="entry name" value="NAD(P)-binding Rossmann-like Domain"/>
    <property type="match status" value="1"/>
</dbReference>
<dbReference type="GO" id="GO:0019354">
    <property type="term" value="P:siroheme biosynthetic process"/>
    <property type="evidence" value="ECO:0007669"/>
    <property type="project" value="InterPro"/>
</dbReference>
<evidence type="ECO:0000256" key="2">
    <source>
        <dbReference type="ARBA" id="ARBA00012400"/>
    </source>
</evidence>